<dbReference type="Gene3D" id="2.10.25.10">
    <property type="entry name" value="Laminin"/>
    <property type="match status" value="1"/>
</dbReference>
<dbReference type="EMBL" id="BMAV01011655">
    <property type="protein sequence ID" value="GFY57671.1"/>
    <property type="molecule type" value="Genomic_DNA"/>
</dbReference>
<dbReference type="PANTHER" id="PTHR15036">
    <property type="entry name" value="PIKACHURIN-LIKE PROTEIN"/>
    <property type="match status" value="1"/>
</dbReference>
<evidence type="ECO:0000259" key="9">
    <source>
        <dbReference type="PROSITE" id="PS50025"/>
    </source>
</evidence>
<keyword evidence="7" id="KW-1015">Disulfide bond</keyword>
<dbReference type="Pfam" id="PF02210">
    <property type="entry name" value="Laminin_G_2"/>
    <property type="match status" value="1"/>
</dbReference>
<dbReference type="Proteomes" id="UP000886998">
    <property type="component" value="Unassembled WGS sequence"/>
</dbReference>
<keyword evidence="6" id="KW-0472">Membrane</keyword>
<protein>
    <submittedName>
        <fullName evidence="11">Neurexin-3b</fullName>
    </submittedName>
</protein>
<dbReference type="InterPro" id="IPR000742">
    <property type="entry name" value="EGF"/>
</dbReference>
<evidence type="ECO:0000256" key="1">
    <source>
        <dbReference type="ARBA" id="ARBA00004479"/>
    </source>
</evidence>
<evidence type="ECO:0000313" key="11">
    <source>
        <dbReference type="EMBL" id="GFY57671.1"/>
    </source>
</evidence>
<dbReference type="AlphaFoldDB" id="A0A8X6XU98"/>
<accession>A0A8X6XU98</accession>
<feature type="domain" description="EGF-like" evidence="10">
    <location>
        <begin position="172"/>
        <end position="209"/>
    </location>
</feature>
<name>A0A8X6XU98_9ARAC</name>
<evidence type="ECO:0000256" key="2">
    <source>
        <dbReference type="ARBA" id="ARBA00022536"/>
    </source>
</evidence>
<evidence type="ECO:0000256" key="4">
    <source>
        <dbReference type="ARBA" id="ARBA00022737"/>
    </source>
</evidence>
<keyword evidence="3" id="KW-0812">Transmembrane</keyword>
<comment type="caution">
    <text evidence="11">The sequence shown here is derived from an EMBL/GenBank/DDBJ whole genome shotgun (WGS) entry which is preliminary data.</text>
</comment>
<evidence type="ECO:0000256" key="7">
    <source>
        <dbReference type="ARBA" id="ARBA00023157"/>
    </source>
</evidence>
<dbReference type="Pfam" id="PF00008">
    <property type="entry name" value="EGF"/>
    <property type="match status" value="1"/>
</dbReference>
<proteinExistence type="predicted"/>
<reference evidence="11" key="1">
    <citation type="submission" date="2020-08" db="EMBL/GenBank/DDBJ databases">
        <title>Multicomponent nature underlies the extraordinary mechanical properties of spider dragline silk.</title>
        <authorList>
            <person name="Kono N."/>
            <person name="Nakamura H."/>
            <person name="Mori M."/>
            <person name="Yoshida Y."/>
            <person name="Ohtoshi R."/>
            <person name="Malay A.D."/>
            <person name="Moran D.A.P."/>
            <person name="Tomita M."/>
            <person name="Numata K."/>
            <person name="Arakawa K."/>
        </authorList>
    </citation>
    <scope>NUCLEOTIDE SEQUENCE</scope>
</reference>
<evidence type="ECO:0000313" key="12">
    <source>
        <dbReference type="Proteomes" id="UP000886998"/>
    </source>
</evidence>
<keyword evidence="4" id="KW-0677">Repeat</keyword>
<dbReference type="PROSITE" id="PS50026">
    <property type="entry name" value="EGF_3"/>
    <property type="match status" value="1"/>
</dbReference>
<dbReference type="CDD" id="cd00054">
    <property type="entry name" value="EGF_CA"/>
    <property type="match status" value="1"/>
</dbReference>
<dbReference type="SUPFAM" id="SSF49899">
    <property type="entry name" value="Concanavalin A-like lectins/glucanases"/>
    <property type="match status" value="2"/>
</dbReference>
<comment type="subcellular location">
    <subcellularLocation>
        <location evidence="1">Membrane</location>
        <topology evidence="1">Single-pass type I membrane protein</topology>
    </subcellularLocation>
</comment>
<keyword evidence="2 8" id="KW-0245">EGF-like domain</keyword>
<dbReference type="SMART" id="SM00282">
    <property type="entry name" value="LamG"/>
    <property type="match status" value="1"/>
</dbReference>
<dbReference type="GO" id="GO:0016020">
    <property type="term" value="C:membrane"/>
    <property type="evidence" value="ECO:0007669"/>
    <property type="project" value="UniProtKB-SubCell"/>
</dbReference>
<keyword evidence="5" id="KW-1133">Transmembrane helix</keyword>
<gene>
    <name evidence="11" type="primary">nrxn3b</name>
    <name evidence="11" type="ORF">TNIN_464791</name>
</gene>
<dbReference type="OrthoDB" id="6275838at2759"/>
<evidence type="ECO:0000256" key="3">
    <source>
        <dbReference type="ARBA" id="ARBA00022692"/>
    </source>
</evidence>
<sequence length="344" mass="37478">MSRSTMREEEQIGLQVALPSWDAARSGSIVFKLRTNEANGVLMYNTGATAQGDFFAFELLDGHVFLLLNLGSGAVKVKATTRRDRVTVDESAVDFITPGNSNQLDLEGPLYVGGVGTSAQGVLIPSELWSGSLRYGYVGCMKDLIINGRTVDLAEVSQKQDSGSIRPACHTPTPQCDSQPCLNNGLCLEGWNHFTCDCSHTSYSGTVCAKDATTLSFDGTQYMKITILEGPTQAEDIRLRLKTTRPSGLLFATSSEKTITAMSAALEAGRFKLVLNLGDGNKHLSIKQGYNVITFLIKSAQKEWKMRCSLPATQRWVNGTLHGPEEVKILLLKWTGCQTRGQRS</sequence>
<dbReference type="PROSITE" id="PS50025">
    <property type="entry name" value="LAM_G_DOMAIN"/>
    <property type="match status" value="1"/>
</dbReference>
<evidence type="ECO:0000259" key="10">
    <source>
        <dbReference type="PROSITE" id="PS50026"/>
    </source>
</evidence>
<dbReference type="InterPro" id="IPR050372">
    <property type="entry name" value="Neurexin-related_CASP"/>
</dbReference>
<dbReference type="CDD" id="cd00110">
    <property type="entry name" value="LamG"/>
    <property type="match status" value="2"/>
</dbReference>
<dbReference type="Gene3D" id="2.60.120.200">
    <property type="match status" value="2"/>
</dbReference>
<evidence type="ECO:0000256" key="8">
    <source>
        <dbReference type="PROSITE-ProRule" id="PRU00076"/>
    </source>
</evidence>
<dbReference type="FunFam" id="2.10.25.10:FF:000029">
    <property type="entry name" value="neurexin-1 isoform X1"/>
    <property type="match status" value="1"/>
</dbReference>
<dbReference type="InterPro" id="IPR001791">
    <property type="entry name" value="Laminin_G"/>
</dbReference>
<dbReference type="InterPro" id="IPR013320">
    <property type="entry name" value="ConA-like_dom_sf"/>
</dbReference>
<feature type="domain" description="Laminin G" evidence="9">
    <location>
        <begin position="1"/>
        <end position="169"/>
    </location>
</feature>
<evidence type="ECO:0000256" key="6">
    <source>
        <dbReference type="ARBA" id="ARBA00023136"/>
    </source>
</evidence>
<organism evidence="11 12">
    <name type="scientific">Trichonephila inaurata madagascariensis</name>
    <dbReference type="NCBI Taxonomy" id="2747483"/>
    <lineage>
        <taxon>Eukaryota</taxon>
        <taxon>Metazoa</taxon>
        <taxon>Ecdysozoa</taxon>
        <taxon>Arthropoda</taxon>
        <taxon>Chelicerata</taxon>
        <taxon>Arachnida</taxon>
        <taxon>Araneae</taxon>
        <taxon>Araneomorphae</taxon>
        <taxon>Entelegynae</taxon>
        <taxon>Araneoidea</taxon>
        <taxon>Nephilidae</taxon>
        <taxon>Trichonephila</taxon>
        <taxon>Trichonephila inaurata</taxon>
    </lineage>
</organism>
<evidence type="ECO:0000256" key="5">
    <source>
        <dbReference type="ARBA" id="ARBA00022989"/>
    </source>
</evidence>
<dbReference type="PANTHER" id="PTHR15036:SF89">
    <property type="entry name" value="NEUREXIN 1, ISOFORM F"/>
    <property type="match status" value="1"/>
</dbReference>
<keyword evidence="12" id="KW-1185">Reference proteome</keyword>
<comment type="caution">
    <text evidence="8">Lacks conserved residue(s) required for the propagation of feature annotation.</text>
</comment>